<gene>
    <name evidence="6" type="primary">RPL18</name>
    <name evidence="6" type="ORF">H4R34_001811</name>
</gene>
<feature type="domain" description="Large ribosomal subunit protein uL15/eL18" evidence="5">
    <location>
        <begin position="2"/>
        <end position="186"/>
    </location>
</feature>
<dbReference type="Gene3D" id="3.100.10.10">
    <property type="match status" value="1"/>
</dbReference>
<keyword evidence="7" id="KW-1185">Reference proteome</keyword>
<keyword evidence="2 6" id="KW-0689">Ribosomal protein</keyword>
<dbReference type="Proteomes" id="UP001151582">
    <property type="component" value="Unassembled WGS sequence"/>
</dbReference>
<evidence type="ECO:0000313" key="6">
    <source>
        <dbReference type="EMBL" id="KAJ1982132.1"/>
    </source>
</evidence>
<evidence type="ECO:0000256" key="4">
    <source>
        <dbReference type="SAM" id="MobiDB-lite"/>
    </source>
</evidence>
<evidence type="ECO:0000256" key="3">
    <source>
        <dbReference type="ARBA" id="ARBA00023274"/>
    </source>
</evidence>
<evidence type="ECO:0000259" key="5">
    <source>
        <dbReference type="Pfam" id="PF17135"/>
    </source>
</evidence>
<dbReference type="PANTHER" id="PTHR10934">
    <property type="entry name" value="60S RIBOSOMAL PROTEIN L18"/>
    <property type="match status" value="1"/>
</dbReference>
<reference evidence="6" key="1">
    <citation type="submission" date="2022-07" db="EMBL/GenBank/DDBJ databases">
        <title>Phylogenomic reconstructions and comparative analyses of Kickxellomycotina fungi.</title>
        <authorList>
            <person name="Reynolds N.K."/>
            <person name="Stajich J.E."/>
            <person name="Barry K."/>
            <person name="Grigoriev I.V."/>
            <person name="Crous P."/>
            <person name="Smith M.E."/>
        </authorList>
    </citation>
    <scope>NUCLEOTIDE SEQUENCE</scope>
    <source>
        <strain evidence="6">RSA 567</strain>
    </source>
</reference>
<dbReference type="PANTHER" id="PTHR10934:SF2">
    <property type="entry name" value="LARGE RIBOSOMAL SUBUNIT PROTEIN EL18"/>
    <property type="match status" value="1"/>
</dbReference>
<evidence type="ECO:0000256" key="1">
    <source>
        <dbReference type="ARBA" id="ARBA00006815"/>
    </source>
</evidence>
<dbReference type="InterPro" id="IPR036227">
    <property type="entry name" value="Ribosomal_uL15/eL18_sf"/>
</dbReference>
<dbReference type="InterPro" id="IPR021131">
    <property type="entry name" value="Ribosomal_uL15/eL18"/>
</dbReference>
<dbReference type="GO" id="GO:0006412">
    <property type="term" value="P:translation"/>
    <property type="evidence" value="ECO:0007669"/>
    <property type="project" value="InterPro"/>
</dbReference>
<comment type="caution">
    <text evidence="6">The sequence shown here is derived from an EMBL/GenBank/DDBJ whole genome shotgun (WGS) entry which is preliminary data.</text>
</comment>
<protein>
    <submittedName>
        <fullName evidence="6">60S ribosomal protein L18</fullName>
    </submittedName>
</protein>
<feature type="region of interest" description="Disordered" evidence="4">
    <location>
        <begin position="159"/>
        <end position="186"/>
    </location>
</feature>
<dbReference type="SUPFAM" id="SSF52080">
    <property type="entry name" value="Ribosomal proteins L15p and L18e"/>
    <property type="match status" value="1"/>
</dbReference>
<evidence type="ECO:0000256" key="2">
    <source>
        <dbReference type="ARBA" id="ARBA00022980"/>
    </source>
</evidence>
<comment type="similarity">
    <text evidence="1">Belongs to the eukaryotic ribosomal protein eL18 family.</text>
</comment>
<feature type="compositionally biased region" description="Basic residues" evidence="4">
    <location>
        <begin position="176"/>
        <end position="186"/>
    </location>
</feature>
<proteinExistence type="inferred from homology"/>
<dbReference type="EMBL" id="JANBQB010000100">
    <property type="protein sequence ID" value="KAJ1982132.1"/>
    <property type="molecule type" value="Genomic_DNA"/>
</dbReference>
<dbReference type="FunFam" id="3.100.10.10:FF:000001">
    <property type="entry name" value="60S ribosomal protein L18"/>
    <property type="match status" value="1"/>
</dbReference>
<keyword evidence="3" id="KW-0687">Ribonucleoprotein</keyword>
<accession>A0A9W8EEM0</accession>
<sequence length="186" mass="20514">MGIDLGKRTIASRRTETASGNVYIRLLVKLYEYLGRRTESKFNKAVASRLIKSRTYRPPMSLSRLSKHMAKVGAEGKIAVLVGTLTDDPRMLECPKLTVCALRVTKTARERIVAAGGEVLTFDQLAVRAPTGKNCNLLRGARNTREAVKHFGAAGVPGSHAKPFVRSKGRKFEKGRGRRSSRGYKN</sequence>
<evidence type="ECO:0000313" key="7">
    <source>
        <dbReference type="Proteomes" id="UP001151582"/>
    </source>
</evidence>
<dbReference type="Pfam" id="PF17135">
    <property type="entry name" value="Ribosomal_L18"/>
    <property type="match status" value="1"/>
</dbReference>
<dbReference type="AlphaFoldDB" id="A0A9W8EEM0"/>
<dbReference type="InterPro" id="IPR000039">
    <property type="entry name" value="Ribosomal_eL18"/>
</dbReference>
<dbReference type="GO" id="GO:0022625">
    <property type="term" value="C:cytosolic large ribosomal subunit"/>
    <property type="evidence" value="ECO:0007669"/>
    <property type="project" value="TreeGrafter"/>
</dbReference>
<name>A0A9W8EEM0_9FUNG</name>
<dbReference type="OrthoDB" id="6353017at2759"/>
<organism evidence="6 7">
    <name type="scientific">Dimargaris verticillata</name>
    <dbReference type="NCBI Taxonomy" id="2761393"/>
    <lineage>
        <taxon>Eukaryota</taxon>
        <taxon>Fungi</taxon>
        <taxon>Fungi incertae sedis</taxon>
        <taxon>Zoopagomycota</taxon>
        <taxon>Kickxellomycotina</taxon>
        <taxon>Dimargaritomycetes</taxon>
        <taxon>Dimargaritales</taxon>
        <taxon>Dimargaritaceae</taxon>
        <taxon>Dimargaris</taxon>
    </lineage>
</organism>
<dbReference type="GO" id="GO:0003735">
    <property type="term" value="F:structural constituent of ribosome"/>
    <property type="evidence" value="ECO:0007669"/>
    <property type="project" value="InterPro"/>
</dbReference>
<dbReference type="GO" id="GO:0003723">
    <property type="term" value="F:RNA binding"/>
    <property type="evidence" value="ECO:0007669"/>
    <property type="project" value="TreeGrafter"/>
</dbReference>